<sequence>MEDPIDRALLSLRIVLSHSSTCYVTSHPVTHFEQSNPRIYTILTDVVIQILVTRPRMRILTEQLLLNAIYTNSLLCSLIECRLMSAVVSQFMRSIKSSIFMPSILAFPLIRFAIAPLAKRVLTNPFVLLFASNPLMHVIAHKAARNTSIRTLVFYLLLYIVALSVIQGIEVHPLMRVFMADPVVRVMTASPELNAVVHILLRAIIQKLSISY</sequence>
<reference evidence="2" key="1">
    <citation type="journal article" date="2020" name="bioRxiv">
        <title>Chromosome-level reference genome of the European wasp spider Argiope bruennichi: a resource for studies on range expansion and evolutionary adaptation.</title>
        <authorList>
            <person name="Sheffer M.M."/>
            <person name="Hoppe A."/>
            <person name="Krehenwinkel H."/>
            <person name="Uhl G."/>
            <person name="Kuss A.W."/>
            <person name="Jensen L."/>
            <person name="Jensen C."/>
            <person name="Gillespie R.G."/>
            <person name="Hoff K.J."/>
            <person name="Prost S."/>
        </authorList>
    </citation>
    <scope>NUCLEOTIDE SEQUENCE</scope>
</reference>
<gene>
    <name evidence="2" type="ORF">HNY73_014117</name>
</gene>
<organism evidence="2 3">
    <name type="scientific">Argiope bruennichi</name>
    <name type="common">Wasp spider</name>
    <name type="synonym">Aranea bruennichi</name>
    <dbReference type="NCBI Taxonomy" id="94029"/>
    <lineage>
        <taxon>Eukaryota</taxon>
        <taxon>Metazoa</taxon>
        <taxon>Ecdysozoa</taxon>
        <taxon>Arthropoda</taxon>
        <taxon>Chelicerata</taxon>
        <taxon>Arachnida</taxon>
        <taxon>Araneae</taxon>
        <taxon>Araneomorphae</taxon>
        <taxon>Entelegynae</taxon>
        <taxon>Araneoidea</taxon>
        <taxon>Araneidae</taxon>
        <taxon>Argiope</taxon>
    </lineage>
</organism>
<accession>A0A8T0EN80</accession>
<dbReference type="EMBL" id="JABXBU010002072">
    <property type="protein sequence ID" value="KAF8777207.1"/>
    <property type="molecule type" value="Genomic_DNA"/>
</dbReference>
<feature type="transmembrane region" description="Helical" evidence="1">
    <location>
        <begin position="152"/>
        <end position="169"/>
    </location>
</feature>
<dbReference type="AlphaFoldDB" id="A0A8T0EN80"/>
<reference evidence="2" key="2">
    <citation type="submission" date="2020-06" db="EMBL/GenBank/DDBJ databases">
        <authorList>
            <person name="Sheffer M."/>
        </authorList>
    </citation>
    <scope>NUCLEOTIDE SEQUENCE</scope>
</reference>
<protein>
    <submittedName>
        <fullName evidence="2">Uncharacterized protein</fullName>
    </submittedName>
</protein>
<dbReference type="Proteomes" id="UP000807504">
    <property type="component" value="Unassembled WGS sequence"/>
</dbReference>
<name>A0A8T0EN80_ARGBR</name>
<keyword evidence="3" id="KW-1185">Reference proteome</keyword>
<proteinExistence type="predicted"/>
<keyword evidence="1" id="KW-1133">Transmembrane helix</keyword>
<evidence type="ECO:0000313" key="3">
    <source>
        <dbReference type="Proteomes" id="UP000807504"/>
    </source>
</evidence>
<evidence type="ECO:0000313" key="2">
    <source>
        <dbReference type="EMBL" id="KAF8777207.1"/>
    </source>
</evidence>
<keyword evidence="1" id="KW-0472">Membrane</keyword>
<evidence type="ECO:0000256" key="1">
    <source>
        <dbReference type="SAM" id="Phobius"/>
    </source>
</evidence>
<comment type="caution">
    <text evidence="2">The sequence shown here is derived from an EMBL/GenBank/DDBJ whole genome shotgun (WGS) entry which is preliminary data.</text>
</comment>
<keyword evidence="1" id="KW-0812">Transmembrane</keyword>